<dbReference type="Proteomes" id="UP001153331">
    <property type="component" value="Unassembled WGS sequence"/>
</dbReference>
<gene>
    <name evidence="1" type="ORF">OPT61_g1385</name>
</gene>
<evidence type="ECO:0000313" key="2">
    <source>
        <dbReference type="Proteomes" id="UP001153331"/>
    </source>
</evidence>
<comment type="caution">
    <text evidence="1">The sequence shown here is derived from an EMBL/GenBank/DDBJ whole genome shotgun (WGS) entry which is preliminary data.</text>
</comment>
<name>A0ACC2IQG4_9PLEO</name>
<dbReference type="EMBL" id="JAPHNI010000054">
    <property type="protein sequence ID" value="KAJ8117397.1"/>
    <property type="molecule type" value="Genomic_DNA"/>
</dbReference>
<accession>A0ACC2IQG4</accession>
<keyword evidence="2" id="KW-1185">Reference proteome</keyword>
<proteinExistence type="predicted"/>
<sequence>MRKLKEAQKRIAWLQDEIYKVWGLECASLPTGTPLGTRNPRTSRNEGSFRPNDAVESSPSDEMFAQHAPEASLLALNASGELRYLGASSGALFASCAAALVRSSTTDRQPRQQLQSQEARESAPLPTSALDTPLSINQDEIDLLLKSYEMWIHPLYPLFDLDSLRSLVTRYRNQLTNGFSCTTVLSTEQHVEMTIVYVLMALGATNRSNTIKQLQKDHRELSDAAASTQASLFATSLKPVGASQWQLAGLAMRMTIELGLHHEHKLWYPSEQQLDQRRRVFWTAYAIEVTLAYNLGRPPSISHEHITTDLPKETYDVQSGIIHIKHRQIQGKIISQMYRASSQEHVPWEDQQRMIAELQGRLEDWRTSIPAAHGDLSSSPYPLSYWHRLYHSTTFVLHRKGPLCPLPSPDSLTLCIRSAGAYLDAIYQILRSSNVPESWMLIQGVLSAGLTMLISVRANFKSLDWSLILVDVPAWSRKCSVCLAIMRERWKEDLLSELEDHIEILTDNTLKFITNGLAAEKARSGSQDLSTDGSMHSQHPIVANELLGQPVELSTCVSATDAVPEVSDTHMATEWEPLGVFSEFLGVDFMDSYWDLQGIDNIFASGYENADVERQDAEAFET</sequence>
<organism evidence="1 2">
    <name type="scientific">Boeremia exigua</name>
    <dbReference type="NCBI Taxonomy" id="749465"/>
    <lineage>
        <taxon>Eukaryota</taxon>
        <taxon>Fungi</taxon>
        <taxon>Dikarya</taxon>
        <taxon>Ascomycota</taxon>
        <taxon>Pezizomycotina</taxon>
        <taxon>Dothideomycetes</taxon>
        <taxon>Pleosporomycetidae</taxon>
        <taxon>Pleosporales</taxon>
        <taxon>Pleosporineae</taxon>
        <taxon>Didymellaceae</taxon>
        <taxon>Boeremia</taxon>
    </lineage>
</organism>
<reference evidence="1" key="1">
    <citation type="submission" date="2022-11" db="EMBL/GenBank/DDBJ databases">
        <title>Genome Sequence of Boeremia exigua.</title>
        <authorList>
            <person name="Buettner E."/>
        </authorList>
    </citation>
    <scope>NUCLEOTIDE SEQUENCE</scope>
    <source>
        <strain evidence="1">CU02</strain>
    </source>
</reference>
<protein>
    <submittedName>
        <fullName evidence="1">Uncharacterized protein</fullName>
    </submittedName>
</protein>
<evidence type="ECO:0000313" key="1">
    <source>
        <dbReference type="EMBL" id="KAJ8117397.1"/>
    </source>
</evidence>